<evidence type="ECO:0000313" key="1">
    <source>
        <dbReference type="EMBL" id="GAM57537.1"/>
    </source>
</evidence>
<comment type="caution">
    <text evidence="1">The sequence shown here is derived from an EMBL/GenBank/DDBJ whole genome shotgun (WGS) entry which is preliminary data.</text>
</comment>
<dbReference type="EMBL" id="BBRZ01000057">
    <property type="protein sequence ID" value="GAM57537.1"/>
    <property type="molecule type" value="Genomic_DNA"/>
</dbReference>
<reference evidence="1 2" key="1">
    <citation type="submission" date="2015-01" db="EMBL/GenBank/DDBJ databases">
        <title>Vibrio sp. C1 JCM 19231 whole genome shotgun sequence.</title>
        <authorList>
            <person name="Sawabe T."/>
            <person name="Meirelles P."/>
            <person name="Feng G."/>
            <person name="Sayaka M."/>
            <person name="Hattori M."/>
            <person name="Ohkuma M."/>
        </authorList>
    </citation>
    <scope>NUCLEOTIDE SEQUENCE [LARGE SCALE GENOMIC DNA]</scope>
    <source>
        <strain evidence="2">JCM 19231</strain>
    </source>
</reference>
<reference evidence="1 2" key="2">
    <citation type="submission" date="2015-01" db="EMBL/GenBank/DDBJ databases">
        <authorList>
            <consortium name="NBRP consortium"/>
            <person name="Sawabe T."/>
            <person name="Meirelles P."/>
            <person name="Feng G."/>
            <person name="Sayaka M."/>
            <person name="Hattori M."/>
            <person name="Ohkuma M."/>
        </authorList>
    </citation>
    <scope>NUCLEOTIDE SEQUENCE [LARGE SCALE GENOMIC DNA]</scope>
    <source>
        <strain evidence="2">JCM 19231</strain>
    </source>
</reference>
<accession>A0A0B8NYZ6</accession>
<dbReference type="Proteomes" id="UP000031671">
    <property type="component" value="Unassembled WGS sequence"/>
</dbReference>
<protein>
    <submittedName>
        <fullName evidence="1">Tetrathionate reductase subunit B</fullName>
    </submittedName>
</protein>
<dbReference type="Gene3D" id="3.30.70.20">
    <property type="match status" value="1"/>
</dbReference>
<dbReference type="AlphaFoldDB" id="A0A0B8NYZ6"/>
<name>A0A0B8NYZ6_9VIBR</name>
<keyword evidence="2" id="KW-1185">Reference proteome</keyword>
<gene>
    <name evidence="1" type="ORF">JCM19231_2656</name>
</gene>
<dbReference type="SUPFAM" id="SSF54862">
    <property type="entry name" value="4Fe-4S ferredoxins"/>
    <property type="match status" value="1"/>
</dbReference>
<proteinExistence type="predicted"/>
<sequence>MLPACVETCVGGARVIGDLNDPNSKIRRLMTEHKKDIKVLKPEEGTKPHVFYIGMDQRFTSHIEGKSAIYDPEGDKA</sequence>
<organism evidence="1 2">
    <name type="scientific">Vibrio ishigakensis</name>
    <dbReference type="NCBI Taxonomy" id="1481914"/>
    <lineage>
        <taxon>Bacteria</taxon>
        <taxon>Pseudomonadati</taxon>
        <taxon>Pseudomonadota</taxon>
        <taxon>Gammaproteobacteria</taxon>
        <taxon>Vibrionales</taxon>
        <taxon>Vibrionaceae</taxon>
        <taxon>Vibrio</taxon>
    </lineage>
</organism>
<evidence type="ECO:0000313" key="2">
    <source>
        <dbReference type="Proteomes" id="UP000031671"/>
    </source>
</evidence>